<accession>A0ABP9P2K1</accession>
<evidence type="ECO:0000256" key="1">
    <source>
        <dbReference type="SAM" id="MobiDB-lite"/>
    </source>
</evidence>
<comment type="caution">
    <text evidence="2">The sequence shown here is derived from an EMBL/GenBank/DDBJ whole genome shotgun (WGS) entry which is preliminary data.</text>
</comment>
<evidence type="ECO:0000313" key="3">
    <source>
        <dbReference type="Proteomes" id="UP001500804"/>
    </source>
</evidence>
<dbReference type="EMBL" id="BAABJO010000044">
    <property type="protein sequence ID" value="GAA5139681.1"/>
    <property type="molecule type" value="Genomic_DNA"/>
</dbReference>
<reference evidence="3" key="1">
    <citation type="journal article" date="2019" name="Int. J. Syst. Evol. Microbiol.">
        <title>The Global Catalogue of Microorganisms (GCM) 10K type strain sequencing project: providing services to taxonomists for standard genome sequencing and annotation.</title>
        <authorList>
            <consortium name="The Broad Institute Genomics Platform"/>
            <consortium name="The Broad Institute Genome Sequencing Center for Infectious Disease"/>
            <person name="Wu L."/>
            <person name="Ma J."/>
        </authorList>
    </citation>
    <scope>NUCLEOTIDE SEQUENCE [LARGE SCALE GENOMIC DNA]</scope>
    <source>
        <strain evidence="3">JCM 18302</strain>
    </source>
</reference>
<name>A0ABP9P2K1_9PSEU</name>
<proteinExistence type="predicted"/>
<sequence length="114" mass="11943">MGGGAQRLAPGAPVVLNVQPPAAAEPVPEFPWMSATVGGPAYEGTGSAEPTGPDSVRWRMRYRTRRGDGTVLAETSADYTWWIVTAEGLAAELMAAGIDTAVDEDLVIGMNPRS</sequence>
<dbReference type="Proteomes" id="UP001500804">
    <property type="component" value="Unassembled WGS sequence"/>
</dbReference>
<protein>
    <submittedName>
        <fullName evidence="2">Uncharacterized protein</fullName>
    </submittedName>
</protein>
<organism evidence="2 3">
    <name type="scientific">Pseudonocardia adelaidensis</name>
    <dbReference type="NCBI Taxonomy" id="648754"/>
    <lineage>
        <taxon>Bacteria</taxon>
        <taxon>Bacillati</taxon>
        <taxon>Actinomycetota</taxon>
        <taxon>Actinomycetes</taxon>
        <taxon>Pseudonocardiales</taxon>
        <taxon>Pseudonocardiaceae</taxon>
        <taxon>Pseudonocardia</taxon>
    </lineage>
</organism>
<evidence type="ECO:0000313" key="2">
    <source>
        <dbReference type="EMBL" id="GAA5139681.1"/>
    </source>
</evidence>
<gene>
    <name evidence="2" type="ORF">GCM10023320_76110</name>
</gene>
<keyword evidence="3" id="KW-1185">Reference proteome</keyword>
<feature type="region of interest" description="Disordered" evidence="1">
    <location>
        <begin position="33"/>
        <end position="55"/>
    </location>
</feature>